<dbReference type="AlphaFoldDB" id="A0A427Y4I2"/>
<proteinExistence type="predicted"/>
<dbReference type="STRING" id="105984.A0A427Y4I2"/>
<reference evidence="2 3" key="1">
    <citation type="submission" date="2018-11" db="EMBL/GenBank/DDBJ databases">
        <title>Genome sequence of Apiotrichum porosum DSM 27194.</title>
        <authorList>
            <person name="Aliyu H."/>
            <person name="Gorte O."/>
            <person name="Ochsenreither K."/>
        </authorList>
    </citation>
    <scope>NUCLEOTIDE SEQUENCE [LARGE SCALE GENOMIC DNA]</scope>
    <source>
        <strain evidence="2 3">DSM 27194</strain>
    </source>
</reference>
<dbReference type="OrthoDB" id="191979at2759"/>
<feature type="region of interest" description="Disordered" evidence="1">
    <location>
        <begin position="454"/>
        <end position="494"/>
    </location>
</feature>
<dbReference type="Proteomes" id="UP000279236">
    <property type="component" value="Unassembled WGS sequence"/>
</dbReference>
<feature type="compositionally biased region" description="Basic and acidic residues" evidence="1">
    <location>
        <begin position="463"/>
        <end position="494"/>
    </location>
</feature>
<keyword evidence="3" id="KW-1185">Reference proteome</keyword>
<comment type="caution">
    <text evidence="2">The sequence shown here is derived from an EMBL/GenBank/DDBJ whole genome shotgun (WGS) entry which is preliminary data.</text>
</comment>
<feature type="region of interest" description="Disordered" evidence="1">
    <location>
        <begin position="359"/>
        <end position="406"/>
    </location>
</feature>
<dbReference type="GeneID" id="39588713"/>
<dbReference type="RefSeq" id="XP_028478768.1">
    <property type="nucleotide sequence ID" value="XM_028619796.1"/>
</dbReference>
<protein>
    <submittedName>
        <fullName evidence="2">Uncharacterized protein</fullName>
    </submittedName>
</protein>
<feature type="compositionally biased region" description="Basic and acidic residues" evidence="1">
    <location>
        <begin position="374"/>
        <end position="403"/>
    </location>
</feature>
<name>A0A427Y4I2_9TREE</name>
<accession>A0A427Y4I2</accession>
<gene>
    <name evidence="2" type="ORF">EHS24_004170</name>
</gene>
<evidence type="ECO:0000313" key="3">
    <source>
        <dbReference type="Proteomes" id="UP000279236"/>
    </source>
</evidence>
<evidence type="ECO:0000256" key="1">
    <source>
        <dbReference type="SAM" id="MobiDB-lite"/>
    </source>
</evidence>
<dbReference type="EMBL" id="RSCE01000002">
    <property type="protein sequence ID" value="RSH85983.1"/>
    <property type="molecule type" value="Genomic_DNA"/>
</dbReference>
<organism evidence="2 3">
    <name type="scientific">Apiotrichum porosum</name>
    <dbReference type="NCBI Taxonomy" id="105984"/>
    <lineage>
        <taxon>Eukaryota</taxon>
        <taxon>Fungi</taxon>
        <taxon>Dikarya</taxon>
        <taxon>Basidiomycota</taxon>
        <taxon>Agaricomycotina</taxon>
        <taxon>Tremellomycetes</taxon>
        <taxon>Trichosporonales</taxon>
        <taxon>Trichosporonaceae</taxon>
        <taxon>Apiotrichum</taxon>
    </lineage>
</organism>
<evidence type="ECO:0000313" key="2">
    <source>
        <dbReference type="EMBL" id="RSH85983.1"/>
    </source>
</evidence>
<sequence length="494" mass="54186">MVVHISAELFGGFDYNTLAAVAATTATAYAVKVFAGGKKCTWEREWAGKLIMIAAAPTPTTLALIDHLLQLPSPPQILYLPPYESPLPEALLTLMHAMRLSTTNPLAQLHCEPLPRTPTGVREFVRKWASPLRGTAGEGGRRVDAIVLGGAWECDDGTTRKRDIELEKWEDPEWTTQQFHFHLITALLPSLLRAPPERNIRIIQLVSPAWSAALPGIQAELENKPYKAKAGLLPAAGRRGVISLSFQEQLKLILDTLASATYGKAEVVPDPNATVEDGAEVTVTKKRDESIQSNILSLSVVMPWARDEVVRPVWGAGSMIKWILYLLLLPIVLILTRGPAKAIQPILFALSAPVKFPGDVDDDLSQGNKNAARSADEAEEREKRLVESGKSSRPEKDDLEPRRAGVRQGDVVRDCAVIDVPPVLHDPLLARATYEKLEKQVELGVKASEARAKAFPRPIPAATKEEDGPPRETKVKFAEPSKEELDRAAEEKTE</sequence>